<accession>A0A8H2ZJP8</accession>
<sequence>MPDMLSSPIIPAAGNGLRISEIIADITQGAYPTYASFGVTHQPRTYKVQLINGVSWNVRYHKTEDICANELSGKRRFPASF</sequence>
<evidence type="ECO:0000313" key="1">
    <source>
        <dbReference type="EMBL" id="CAD6440519.1"/>
    </source>
</evidence>
<gene>
    <name evidence="1" type="ORF">SCLTRI_LOCUS959</name>
</gene>
<keyword evidence="2" id="KW-1185">Reference proteome</keyword>
<dbReference type="OrthoDB" id="3547882at2759"/>
<dbReference type="EMBL" id="CAJHIA010000002">
    <property type="protein sequence ID" value="CAD6440519.1"/>
    <property type="molecule type" value="Genomic_DNA"/>
</dbReference>
<comment type="caution">
    <text evidence="1">The sequence shown here is derived from an EMBL/GenBank/DDBJ whole genome shotgun (WGS) entry which is preliminary data.</text>
</comment>
<dbReference type="AlphaFoldDB" id="A0A8H2ZJP8"/>
<organism evidence="1 2">
    <name type="scientific">Sclerotinia trifoliorum</name>
    <dbReference type="NCBI Taxonomy" id="28548"/>
    <lineage>
        <taxon>Eukaryota</taxon>
        <taxon>Fungi</taxon>
        <taxon>Dikarya</taxon>
        <taxon>Ascomycota</taxon>
        <taxon>Pezizomycotina</taxon>
        <taxon>Leotiomycetes</taxon>
        <taxon>Helotiales</taxon>
        <taxon>Sclerotiniaceae</taxon>
        <taxon>Sclerotinia</taxon>
    </lineage>
</organism>
<proteinExistence type="predicted"/>
<evidence type="ECO:0000313" key="2">
    <source>
        <dbReference type="Proteomes" id="UP000624404"/>
    </source>
</evidence>
<protein>
    <submittedName>
        <fullName evidence="1">487471f8-e452-41ad-880c-a518c2822e8c</fullName>
    </submittedName>
</protein>
<reference evidence="1" key="1">
    <citation type="submission" date="2020-10" db="EMBL/GenBank/DDBJ databases">
        <authorList>
            <person name="Kusch S."/>
        </authorList>
    </citation>
    <scope>NUCLEOTIDE SEQUENCE</scope>
    <source>
        <strain evidence="1">SwB9</strain>
    </source>
</reference>
<name>A0A8H2ZJP8_9HELO</name>
<dbReference type="Proteomes" id="UP000624404">
    <property type="component" value="Unassembled WGS sequence"/>
</dbReference>